<protein>
    <recommendedName>
        <fullName evidence="2">MULE transposase domain-containing protein</fullName>
    </recommendedName>
</protein>
<proteinExistence type="predicted"/>
<feature type="compositionally biased region" description="Basic residues" evidence="1">
    <location>
        <begin position="414"/>
        <end position="429"/>
    </location>
</feature>
<gene>
    <name evidence="3" type="ORF">PSTT_16113</name>
</gene>
<dbReference type="AlphaFoldDB" id="A0A2S4UEE2"/>
<dbReference type="InterPro" id="IPR018289">
    <property type="entry name" value="MULE_transposase_dom"/>
</dbReference>
<reference evidence="3" key="1">
    <citation type="submission" date="2017-12" db="EMBL/GenBank/DDBJ databases">
        <title>Gene loss provides genomic basis for host adaptation in cereal stripe rust fungi.</title>
        <authorList>
            <person name="Xia C."/>
        </authorList>
    </citation>
    <scope>NUCLEOTIDE SEQUENCE [LARGE SCALE GENOMIC DNA]</scope>
    <source>
        <strain evidence="3">93-210</strain>
    </source>
</reference>
<dbReference type="InterPro" id="IPR017956">
    <property type="entry name" value="AT_hook_DNA-bd_motif"/>
</dbReference>
<feature type="region of interest" description="Disordered" evidence="1">
    <location>
        <begin position="410"/>
        <end position="569"/>
    </location>
</feature>
<dbReference type="Pfam" id="PF10551">
    <property type="entry name" value="MULE"/>
    <property type="match status" value="1"/>
</dbReference>
<keyword evidence="4" id="KW-1185">Reference proteome</keyword>
<dbReference type="CDD" id="cd22744">
    <property type="entry name" value="OTU"/>
    <property type="match status" value="1"/>
</dbReference>
<sequence>MQETETPSSATLNTIYNHRNQMRMEHLEGRTPMEALIFEIHNFKFHHVTSNDDEGRMNAIFFAHPNSLTLARRFSTIFLLDCTYRTNKYKMPLLHIVGVDSSNRSFSAGFCFLSSEKEEDYVWALEQFDEALGGPLPSVLATDKEQALINAIDVVFPDSHHILCVWHVIKNIQLHCHQTFKSEEDWDSFTKQWNKLIQSRTEADYQENFTQISKLWNPETSDYLITNWFPIKEKFVGYLIHKHSHFGNTVTSRVEGLHAYIKRFINSSTGSFSAVIQQIYRALSIQLHERYVEATQQSHKQLLGLPPSLENLNGKITHFALKVQTAAREGTQFFLDDFHKQWHVNVPLGDFQALPESETVTPPAKEVNEQKFLYDLFERFQAFQPAEQSFYLGQIEKLFEGKYSLVATREPGVKKTRGRPNGPSKKKKHESTTSSKRDPSAHEYQEKKKGRGRPKKEKGPIIPGAPKKRGRPCKKPDEEEMEAEETQSSEEELPEDVFAVGPQSGKHLSKKVKFEHDHNNDNGSSENRTGSADTSDSENGQSDGSEDGNGSEDGIGCEDGNGSENGLSAVDVHRYQYKESINPKESIPHISVITNVSGDGNCGFRAAAVSMGHPEDDWAQIRSDMKDKMEANPFYSNEKYLDNVWGKNKQDLKDSLGFDFKDELWPSPMVDSWWKPYATEESKAWKEAIQPNLDLGEKVLYRTIRRSSRISKKATLNVD</sequence>
<dbReference type="Proteomes" id="UP000239156">
    <property type="component" value="Unassembled WGS sequence"/>
</dbReference>
<feature type="compositionally biased region" description="Basic and acidic residues" evidence="1">
    <location>
        <begin position="435"/>
        <end position="447"/>
    </location>
</feature>
<dbReference type="InterPro" id="IPR052579">
    <property type="entry name" value="Zinc_finger_SWIM"/>
</dbReference>
<name>A0A2S4UEE2_9BASI</name>
<evidence type="ECO:0000313" key="3">
    <source>
        <dbReference type="EMBL" id="POV95658.1"/>
    </source>
</evidence>
<dbReference type="VEuPathDB" id="FungiDB:PSHT_14409"/>
<dbReference type="VEuPathDB" id="FungiDB:PSTT_16113"/>
<dbReference type="VEuPathDB" id="FungiDB:PSHT_09641"/>
<dbReference type="PANTHER" id="PTHR31569">
    <property type="entry name" value="SWIM-TYPE DOMAIN-CONTAINING PROTEIN"/>
    <property type="match status" value="1"/>
</dbReference>
<accession>A0A2S4UEE2</accession>
<feature type="compositionally biased region" description="Polar residues" evidence="1">
    <location>
        <begin position="521"/>
        <end position="538"/>
    </location>
</feature>
<dbReference type="EMBL" id="PKSL01000333">
    <property type="protein sequence ID" value="POV95658.1"/>
    <property type="molecule type" value="Genomic_DNA"/>
</dbReference>
<comment type="caution">
    <text evidence="3">The sequence shown here is derived from an EMBL/GenBank/DDBJ whole genome shotgun (WGS) entry which is preliminary data.</text>
</comment>
<feature type="compositionally biased region" description="Acidic residues" evidence="1">
    <location>
        <begin position="478"/>
        <end position="495"/>
    </location>
</feature>
<dbReference type="PRINTS" id="PR00929">
    <property type="entry name" value="ATHOOK"/>
</dbReference>
<dbReference type="GO" id="GO:0003677">
    <property type="term" value="F:DNA binding"/>
    <property type="evidence" value="ECO:0007669"/>
    <property type="project" value="InterPro"/>
</dbReference>
<evidence type="ECO:0000256" key="1">
    <source>
        <dbReference type="SAM" id="MobiDB-lite"/>
    </source>
</evidence>
<feature type="domain" description="MULE transposase" evidence="2">
    <location>
        <begin position="78"/>
        <end position="171"/>
    </location>
</feature>
<evidence type="ECO:0000259" key="2">
    <source>
        <dbReference type="Pfam" id="PF10551"/>
    </source>
</evidence>
<evidence type="ECO:0000313" key="4">
    <source>
        <dbReference type="Proteomes" id="UP000239156"/>
    </source>
</evidence>
<organism evidence="3 4">
    <name type="scientific">Puccinia striiformis</name>
    <dbReference type="NCBI Taxonomy" id="27350"/>
    <lineage>
        <taxon>Eukaryota</taxon>
        <taxon>Fungi</taxon>
        <taxon>Dikarya</taxon>
        <taxon>Basidiomycota</taxon>
        <taxon>Pucciniomycotina</taxon>
        <taxon>Pucciniomycetes</taxon>
        <taxon>Pucciniales</taxon>
        <taxon>Pucciniaceae</taxon>
        <taxon>Puccinia</taxon>
    </lineage>
</organism>
<dbReference type="PANTHER" id="PTHR31569:SF4">
    <property type="entry name" value="SWIM-TYPE DOMAIN-CONTAINING PROTEIN"/>
    <property type="match status" value="1"/>
</dbReference>